<evidence type="ECO:0000256" key="5">
    <source>
        <dbReference type="ARBA" id="ARBA00023136"/>
    </source>
</evidence>
<dbReference type="InterPro" id="IPR020846">
    <property type="entry name" value="MFS_dom"/>
</dbReference>
<evidence type="ECO:0000256" key="6">
    <source>
        <dbReference type="SAM" id="Phobius"/>
    </source>
</evidence>
<feature type="transmembrane region" description="Helical" evidence="6">
    <location>
        <begin position="262"/>
        <end position="284"/>
    </location>
</feature>
<feature type="transmembrane region" description="Helical" evidence="6">
    <location>
        <begin position="426"/>
        <end position="444"/>
    </location>
</feature>
<comment type="subcellular location">
    <subcellularLocation>
        <location evidence="1">Membrane</location>
        <topology evidence="1">Multi-pass membrane protein</topology>
    </subcellularLocation>
</comment>
<keyword evidence="9" id="KW-1185">Reference proteome</keyword>
<dbReference type="InterPro" id="IPR036259">
    <property type="entry name" value="MFS_trans_sf"/>
</dbReference>
<keyword evidence="4 6" id="KW-1133">Transmembrane helix</keyword>
<reference evidence="8" key="1">
    <citation type="journal article" date="2020" name="Stud. Mycol.">
        <title>101 Dothideomycetes genomes: a test case for predicting lifestyles and emergence of pathogens.</title>
        <authorList>
            <person name="Haridas S."/>
            <person name="Albert R."/>
            <person name="Binder M."/>
            <person name="Bloem J."/>
            <person name="Labutti K."/>
            <person name="Salamov A."/>
            <person name="Andreopoulos B."/>
            <person name="Baker S."/>
            <person name="Barry K."/>
            <person name="Bills G."/>
            <person name="Bluhm B."/>
            <person name="Cannon C."/>
            <person name="Castanera R."/>
            <person name="Culley D."/>
            <person name="Daum C."/>
            <person name="Ezra D."/>
            <person name="Gonzalez J."/>
            <person name="Henrissat B."/>
            <person name="Kuo A."/>
            <person name="Liang C."/>
            <person name="Lipzen A."/>
            <person name="Lutzoni F."/>
            <person name="Magnuson J."/>
            <person name="Mondo S."/>
            <person name="Nolan M."/>
            <person name="Ohm R."/>
            <person name="Pangilinan J."/>
            <person name="Park H.-J."/>
            <person name="Ramirez L."/>
            <person name="Alfaro M."/>
            <person name="Sun H."/>
            <person name="Tritt A."/>
            <person name="Yoshinaga Y."/>
            <person name="Zwiers L.-H."/>
            <person name="Turgeon B."/>
            <person name="Goodwin S."/>
            <person name="Spatafora J."/>
            <person name="Crous P."/>
            <person name="Grigoriev I."/>
        </authorList>
    </citation>
    <scope>NUCLEOTIDE SEQUENCE</scope>
    <source>
        <strain evidence="8">CBS 119925</strain>
    </source>
</reference>
<feature type="transmembrane region" description="Helical" evidence="6">
    <location>
        <begin position="325"/>
        <end position="346"/>
    </location>
</feature>
<dbReference type="PANTHER" id="PTHR48022:SF41">
    <property type="entry name" value="MAJOR FACILITATOR SUPERFAMILY (MFS) PROFILE DOMAIN-CONTAINING PROTEIN"/>
    <property type="match status" value="1"/>
</dbReference>
<feature type="transmembrane region" description="Helical" evidence="6">
    <location>
        <begin position="296"/>
        <end position="318"/>
    </location>
</feature>
<dbReference type="SUPFAM" id="SSF103473">
    <property type="entry name" value="MFS general substrate transporter"/>
    <property type="match status" value="1"/>
</dbReference>
<evidence type="ECO:0000256" key="4">
    <source>
        <dbReference type="ARBA" id="ARBA00022989"/>
    </source>
</evidence>
<protein>
    <submittedName>
        <fullName evidence="8">MFS general substrate transporter</fullName>
    </submittedName>
</protein>
<dbReference type="Gene3D" id="1.20.1250.20">
    <property type="entry name" value="MFS general substrate transporter like domains"/>
    <property type="match status" value="1"/>
</dbReference>
<evidence type="ECO:0000313" key="8">
    <source>
        <dbReference type="EMBL" id="KAF2743030.1"/>
    </source>
</evidence>
<dbReference type="Pfam" id="PF00083">
    <property type="entry name" value="Sugar_tr"/>
    <property type="match status" value="1"/>
</dbReference>
<dbReference type="OrthoDB" id="6612291at2759"/>
<feature type="transmembrane region" description="Helical" evidence="6">
    <location>
        <begin position="175"/>
        <end position="196"/>
    </location>
</feature>
<name>A0A6A6V051_9PLEO</name>
<dbReference type="InterPro" id="IPR050360">
    <property type="entry name" value="MFS_Sugar_Transporters"/>
</dbReference>
<feature type="transmembrane region" description="Helical" evidence="6">
    <location>
        <begin position="51"/>
        <end position="72"/>
    </location>
</feature>
<evidence type="ECO:0000256" key="3">
    <source>
        <dbReference type="ARBA" id="ARBA00022692"/>
    </source>
</evidence>
<organism evidence="8 9">
    <name type="scientific">Sporormia fimetaria CBS 119925</name>
    <dbReference type="NCBI Taxonomy" id="1340428"/>
    <lineage>
        <taxon>Eukaryota</taxon>
        <taxon>Fungi</taxon>
        <taxon>Dikarya</taxon>
        <taxon>Ascomycota</taxon>
        <taxon>Pezizomycotina</taxon>
        <taxon>Dothideomycetes</taxon>
        <taxon>Pleosporomycetidae</taxon>
        <taxon>Pleosporales</taxon>
        <taxon>Sporormiaceae</taxon>
        <taxon>Sporormia</taxon>
    </lineage>
</organism>
<gene>
    <name evidence="8" type="ORF">M011DRAFT_249649</name>
</gene>
<dbReference type="InterPro" id="IPR005828">
    <property type="entry name" value="MFS_sugar_transport-like"/>
</dbReference>
<feature type="transmembrane region" description="Helical" evidence="6">
    <location>
        <begin position="393"/>
        <end position="414"/>
    </location>
</feature>
<evidence type="ECO:0000256" key="1">
    <source>
        <dbReference type="ARBA" id="ARBA00004141"/>
    </source>
</evidence>
<feature type="domain" description="Major facilitator superfamily (MFS) profile" evidence="7">
    <location>
        <begin position="4"/>
        <end position="448"/>
    </location>
</feature>
<dbReference type="AlphaFoldDB" id="A0A6A6V051"/>
<sequence>MVWISLGLASAILLYGYDYVIVGTVSAMPRFQEDFGEQMDDGKWILPSDWLALWNVASPIGGMIGSVAGAWLQDRVGRRTALGVTSFLSALAVAVMYVSYIPAGIQSRRGLFLAGKFFQGGAVGAVVASVQTYMSETLPPVLRGSGMAFFPVFTLLGQLVGALVIFASLNKHNGYSIAFASQWPFSFVPIVVAFLIPESPAFYVRKNRMEKALAAQTRLNPPGADAHAIVEKIKADIEHEQLTATSSYMECFKRQNFRRTFIVVWANALPSLFGLNLLAKASYFMQVVGMKANLSIIFLILGIVLGLLSNAISVWVVSRVDRRPLVYWPFAIVSLLWLSMGVANSFNVTSPIIWWTAVCMMLVTVVCGVSVWPVSYSVSGETPALQLRAKTQGIGWTASAAITAIANVALPYIFNPDTGNLRGKVGYTYVGLCVIASVVSYFVVPEMKGRTVGEIDRMFELGLSARKFKSYVMEDERVPPEKPRWL</sequence>
<dbReference type="GO" id="GO:0016020">
    <property type="term" value="C:membrane"/>
    <property type="evidence" value="ECO:0007669"/>
    <property type="project" value="UniProtKB-SubCell"/>
</dbReference>
<evidence type="ECO:0000256" key="2">
    <source>
        <dbReference type="ARBA" id="ARBA00010992"/>
    </source>
</evidence>
<feature type="transmembrane region" description="Helical" evidence="6">
    <location>
        <begin position="84"/>
        <end position="105"/>
    </location>
</feature>
<dbReference type="PANTHER" id="PTHR48022">
    <property type="entry name" value="PLASTIDIC GLUCOSE TRANSPORTER 4"/>
    <property type="match status" value="1"/>
</dbReference>
<dbReference type="GO" id="GO:0005351">
    <property type="term" value="F:carbohydrate:proton symporter activity"/>
    <property type="evidence" value="ECO:0007669"/>
    <property type="project" value="TreeGrafter"/>
</dbReference>
<comment type="similarity">
    <text evidence="2">Belongs to the major facilitator superfamily. Sugar transporter (TC 2.A.1.1) family.</text>
</comment>
<dbReference type="EMBL" id="MU006601">
    <property type="protein sequence ID" value="KAF2743030.1"/>
    <property type="molecule type" value="Genomic_DNA"/>
</dbReference>
<keyword evidence="3 6" id="KW-0812">Transmembrane</keyword>
<feature type="transmembrane region" description="Helical" evidence="6">
    <location>
        <begin position="352"/>
        <end position="372"/>
    </location>
</feature>
<dbReference type="Proteomes" id="UP000799440">
    <property type="component" value="Unassembled WGS sequence"/>
</dbReference>
<evidence type="ECO:0000259" key="7">
    <source>
        <dbReference type="PROSITE" id="PS50850"/>
    </source>
</evidence>
<feature type="transmembrane region" description="Helical" evidence="6">
    <location>
        <begin position="146"/>
        <end position="169"/>
    </location>
</feature>
<proteinExistence type="inferred from homology"/>
<accession>A0A6A6V051</accession>
<keyword evidence="5 6" id="KW-0472">Membrane</keyword>
<dbReference type="PROSITE" id="PS50850">
    <property type="entry name" value="MFS"/>
    <property type="match status" value="1"/>
</dbReference>
<feature type="transmembrane region" description="Helical" evidence="6">
    <location>
        <begin position="117"/>
        <end position="134"/>
    </location>
</feature>
<evidence type="ECO:0000313" key="9">
    <source>
        <dbReference type="Proteomes" id="UP000799440"/>
    </source>
</evidence>